<name>A0A840DVS2_9HYPH</name>
<proteinExistence type="predicted"/>
<keyword evidence="2" id="KW-1185">Reference proteome</keyword>
<reference evidence="1 2" key="1">
    <citation type="submission" date="2020-08" db="EMBL/GenBank/DDBJ databases">
        <title>Genomic Encyclopedia of Type Strains, Phase IV (KMG-IV): sequencing the most valuable type-strain genomes for metagenomic binning, comparative biology and taxonomic classification.</title>
        <authorList>
            <person name="Goeker M."/>
        </authorList>
    </citation>
    <scope>NUCLEOTIDE SEQUENCE [LARGE SCALE GENOMIC DNA]</scope>
    <source>
        <strain evidence="1 2">DSM 100694</strain>
    </source>
</reference>
<dbReference type="EMBL" id="JACIFE010000001">
    <property type="protein sequence ID" value="MBB4075773.1"/>
    <property type="molecule type" value="Genomic_DNA"/>
</dbReference>
<gene>
    <name evidence="1" type="ORF">GGR08_000054</name>
</gene>
<comment type="caution">
    <text evidence="1">The sequence shown here is derived from an EMBL/GenBank/DDBJ whole genome shotgun (WGS) entry which is preliminary data.</text>
</comment>
<accession>A0A840DVS2</accession>
<dbReference type="AlphaFoldDB" id="A0A840DVS2"/>
<sequence>MDHKELFICLSVVTTASLFSSVAETSRCRAQTPSHLYDSRESAVKGKYKSPFYKLWQYVTKNKPHRYNDGIVHYNYKKLLHIHQCFASFKCFLKKKLQLKNRIKQTTSIKSQRLALLKSSIFLHETNNPDQRNESYFIPHIDLVGWIFTNMGNLLKKEATNNHQKYPNLSSYVLQVYQIKRQREKTPHGIDIFINKALRNKVYC</sequence>
<evidence type="ECO:0000313" key="1">
    <source>
        <dbReference type="EMBL" id="MBB4075773.1"/>
    </source>
</evidence>
<protein>
    <submittedName>
        <fullName evidence="1">Uncharacterized protein</fullName>
    </submittedName>
</protein>
<dbReference type="Proteomes" id="UP000585970">
    <property type="component" value="Unassembled WGS sequence"/>
</dbReference>
<organism evidence="1 2">
    <name type="scientific">Bartonella fuyuanensis</name>
    <dbReference type="NCBI Taxonomy" id="1460968"/>
    <lineage>
        <taxon>Bacteria</taxon>
        <taxon>Pseudomonadati</taxon>
        <taxon>Pseudomonadota</taxon>
        <taxon>Alphaproteobacteria</taxon>
        <taxon>Hyphomicrobiales</taxon>
        <taxon>Bartonellaceae</taxon>
        <taxon>Bartonella</taxon>
    </lineage>
</organism>
<evidence type="ECO:0000313" key="2">
    <source>
        <dbReference type="Proteomes" id="UP000585970"/>
    </source>
</evidence>